<feature type="active site" description="Proton donor" evidence="5">
    <location>
        <position position="197"/>
    </location>
</feature>
<dbReference type="SUPFAM" id="SSF51556">
    <property type="entry name" value="Metallo-dependent hydrolases"/>
    <property type="match status" value="1"/>
</dbReference>
<evidence type="ECO:0008006" key="11">
    <source>
        <dbReference type="Google" id="ProtNLM"/>
    </source>
</evidence>
<evidence type="ECO:0000313" key="10">
    <source>
        <dbReference type="Proteomes" id="UP000191691"/>
    </source>
</evidence>
<evidence type="ECO:0000256" key="3">
    <source>
        <dbReference type="ARBA" id="ARBA00022801"/>
    </source>
</evidence>
<dbReference type="OMA" id="GTHEGHM"/>
<evidence type="ECO:0000256" key="5">
    <source>
        <dbReference type="PIRSR" id="PIRSR606710-1"/>
    </source>
</evidence>
<dbReference type="Gene3D" id="3.20.20.140">
    <property type="entry name" value="Metal-dependent hydrolases"/>
    <property type="match status" value="1"/>
</dbReference>
<reference evidence="10" key="1">
    <citation type="journal article" date="2017" name="Nat. Microbiol.">
        <title>Global analysis of biosynthetic gene clusters reveals vast potential of secondary metabolite production in Penicillium species.</title>
        <authorList>
            <person name="Nielsen J.C."/>
            <person name="Grijseels S."/>
            <person name="Prigent S."/>
            <person name="Ji B."/>
            <person name="Dainat J."/>
            <person name="Nielsen K.F."/>
            <person name="Frisvad J.C."/>
            <person name="Workman M."/>
            <person name="Nielsen J."/>
        </authorList>
    </citation>
    <scope>NUCLEOTIDE SEQUENCE [LARGE SCALE GENOMIC DNA]</scope>
    <source>
        <strain evidence="10">IBT 13039</strain>
    </source>
</reference>
<dbReference type="SUPFAM" id="SSF75005">
    <property type="entry name" value="Arabinanase/levansucrase/invertase"/>
    <property type="match status" value="1"/>
</dbReference>
<dbReference type="InterPro" id="IPR032466">
    <property type="entry name" value="Metal_Hydrolase"/>
</dbReference>
<keyword evidence="4" id="KW-0326">Glycosidase</keyword>
<dbReference type="InterPro" id="IPR023296">
    <property type="entry name" value="Glyco_hydro_beta-prop_sf"/>
</dbReference>
<feature type="active site" description="Proton acceptor" evidence="5">
    <location>
        <position position="15"/>
    </location>
</feature>
<keyword evidence="10" id="KW-1185">Reference proteome</keyword>
<organism evidence="9 10">
    <name type="scientific">Penicillium nalgiovense</name>
    <dbReference type="NCBI Taxonomy" id="60175"/>
    <lineage>
        <taxon>Eukaryota</taxon>
        <taxon>Fungi</taxon>
        <taxon>Dikarya</taxon>
        <taxon>Ascomycota</taxon>
        <taxon>Pezizomycotina</taxon>
        <taxon>Eurotiomycetes</taxon>
        <taxon>Eurotiomycetidae</taxon>
        <taxon>Eurotiales</taxon>
        <taxon>Aspergillaceae</taxon>
        <taxon>Penicillium</taxon>
    </lineage>
</organism>
<keyword evidence="3" id="KW-0378">Hydrolase</keyword>
<dbReference type="Proteomes" id="UP000191691">
    <property type="component" value="Unassembled WGS sequence"/>
</dbReference>
<dbReference type="InterPro" id="IPR006680">
    <property type="entry name" value="Amidohydro-rel"/>
</dbReference>
<dbReference type="InterPro" id="IPR051795">
    <property type="entry name" value="Glycosyl_Hydrlase_43"/>
</dbReference>
<dbReference type="CDD" id="cd18617">
    <property type="entry name" value="GH43_XynB-like"/>
    <property type="match status" value="1"/>
</dbReference>
<dbReference type="Pfam" id="PF04909">
    <property type="entry name" value="Amidohydro_2"/>
    <property type="match status" value="1"/>
</dbReference>
<dbReference type="AlphaFoldDB" id="A0A1V6XYL8"/>
<keyword evidence="2" id="KW-0732">Signal</keyword>
<dbReference type="EMBL" id="MOOB01000047">
    <property type="protein sequence ID" value="OQE80208.1"/>
    <property type="molecule type" value="Genomic_DNA"/>
</dbReference>
<protein>
    <recommendedName>
        <fullName evidence="11">Beta-xylosidase C-terminal Concanavalin A-like domain-containing protein</fullName>
    </recommendedName>
</protein>
<comment type="similarity">
    <text evidence="1">Belongs to the glycosyl hydrolase 43 family.</text>
</comment>
<evidence type="ECO:0000259" key="8">
    <source>
        <dbReference type="Pfam" id="PF17851"/>
    </source>
</evidence>
<gene>
    <name evidence="9" type="ORF">PENNAL_c0047G11544</name>
</gene>
<dbReference type="PANTHER" id="PTHR42812:SF12">
    <property type="entry name" value="BETA-XYLOSIDASE-RELATED"/>
    <property type="match status" value="1"/>
</dbReference>
<name>A0A1V6XYL8_PENNA</name>
<dbReference type="Gene3D" id="2.115.10.20">
    <property type="entry name" value="Glycosyl hydrolase domain, family 43"/>
    <property type="match status" value="1"/>
</dbReference>
<evidence type="ECO:0000256" key="6">
    <source>
        <dbReference type="PIRSR" id="PIRSR606710-2"/>
    </source>
</evidence>
<dbReference type="InterPro" id="IPR013320">
    <property type="entry name" value="ConA-like_dom_sf"/>
</dbReference>
<evidence type="ECO:0000256" key="1">
    <source>
        <dbReference type="ARBA" id="ARBA00009865"/>
    </source>
</evidence>
<evidence type="ECO:0000256" key="4">
    <source>
        <dbReference type="ARBA" id="ARBA00023295"/>
    </source>
</evidence>
<proteinExistence type="inferred from homology"/>
<dbReference type="STRING" id="60175.A0A1V6XYL8"/>
<accession>A0A1V6XYL8</accession>
<evidence type="ECO:0000256" key="2">
    <source>
        <dbReference type="ARBA" id="ARBA00022729"/>
    </source>
</evidence>
<feature type="domain" description="Beta-xylosidase C-terminal Concanavalin A-like" evidence="8">
    <location>
        <begin position="327"/>
        <end position="499"/>
    </location>
</feature>
<feature type="site" description="Important for catalytic activity, responsible for pKa modulation of the active site Glu and correct orientation of both the proton donor and substrate" evidence="6">
    <location>
        <position position="143"/>
    </location>
</feature>
<feature type="domain" description="Amidohydrolase-related" evidence="7">
    <location>
        <begin position="505"/>
        <end position="670"/>
    </location>
</feature>
<dbReference type="Pfam" id="PF17851">
    <property type="entry name" value="GH43_C2"/>
    <property type="match status" value="1"/>
</dbReference>
<dbReference type="InterPro" id="IPR006710">
    <property type="entry name" value="Glyco_hydro_43"/>
</dbReference>
<evidence type="ECO:0000259" key="7">
    <source>
        <dbReference type="Pfam" id="PF04909"/>
    </source>
</evidence>
<dbReference type="InterPro" id="IPR041542">
    <property type="entry name" value="GH43_C2"/>
</dbReference>
<dbReference type="GO" id="GO:0004553">
    <property type="term" value="F:hydrolase activity, hydrolyzing O-glycosyl compounds"/>
    <property type="evidence" value="ECO:0007669"/>
    <property type="project" value="InterPro"/>
</dbReference>
<dbReference type="SUPFAM" id="SSF49899">
    <property type="entry name" value="Concanavalin A-like lectins/glucanases"/>
    <property type="match status" value="1"/>
</dbReference>
<dbReference type="Pfam" id="PF04616">
    <property type="entry name" value="Glyco_hydro_43"/>
    <property type="match status" value="1"/>
</dbReference>
<dbReference type="GO" id="GO:0005975">
    <property type="term" value="P:carbohydrate metabolic process"/>
    <property type="evidence" value="ECO:0007669"/>
    <property type="project" value="InterPro"/>
</dbReference>
<evidence type="ECO:0000313" key="9">
    <source>
        <dbReference type="EMBL" id="OQE80208.1"/>
    </source>
</evidence>
<sequence>MSGTVNPIVPGYAPDPSVVKVGDWFYLINSSFHFFPGLPIYASKDLMSWQQIGNAINRQAQLSLARSDANLVPVDNGKVMIASGGLYAPTIRYHQGKFYVVCTNVIHLPGEEKDLTENFIVSTDNIWSDIWTDPTYFDFDGIDPSLFFDDDGKTYIQGSAAPGPYTTINLFEADLHTGAKLSEEKIIWRGTGDIYPEGPHLYKYNDWYYLLIAEGGTHEGHMVTMARSRHVWGPYEPCPNNPILTARGTAEYIQYTGHCDIFQDEKKQWWGTCIGARVDDQGRCTMGRETFLTKVAWDNEWFTFEQVKLNPSLPEARSSSILMTEPGVDYLYIRDAVMSNYQLTETSVTLTASSVDLSHPELSPTFIGKRQRQLHGTSSVVLQGIKETWGSAEVMAGLACYKEEHRYVRIYYVSAKLEVVFELVNTAKKIARTEKHVLREVPLSMAFRIDYTEKEYRLLYSVEPSTGQDWTCLGTVDTLDMTNPDFTGPVIGIYALGQTEGVQFCLDTLGFVGVGLFTNANGTYLVDKSFGPIFSALDARNASVFIHPPSPDCTYVAGGWPIPMTEYPFDTVRVLEGMLLTARRAQYPDVKMIFAHDGGAIPYLASRIAGMASLPWLDRLSVPESLAQLAGYYFDTAASTSAIQLTALKSFVGMDQIVTGTDYPYFPVSQASSGLAAIEGNGNNGNFTTGEMGQNNNLNALTIFPRIINALKLN</sequence>
<dbReference type="PANTHER" id="PTHR42812">
    <property type="entry name" value="BETA-XYLOSIDASE"/>
    <property type="match status" value="1"/>
</dbReference>
<comment type="caution">
    <text evidence="9">The sequence shown here is derived from an EMBL/GenBank/DDBJ whole genome shotgun (WGS) entry which is preliminary data.</text>
</comment>